<comment type="caution">
    <text evidence="5">The sequence shown here is derived from an EMBL/GenBank/DDBJ whole genome shotgun (WGS) entry which is preliminary data.</text>
</comment>
<dbReference type="PANTHER" id="PTHR43038:SF3">
    <property type="entry name" value="ABC TRANSPORTER G FAMILY MEMBER 20 ISOFORM X1"/>
    <property type="match status" value="1"/>
</dbReference>
<organism evidence="5 6">
    <name type="scientific">Candidatus Brocadia sinica JPN1</name>
    <dbReference type="NCBI Taxonomy" id="1197129"/>
    <lineage>
        <taxon>Bacteria</taxon>
        <taxon>Pseudomonadati</taxon>
        <taxon>Planctomycetota</taxon>
        <taxon>Candidatus Brocadiia</taxon>
        <taxon>Candidatus Brocadiales</taxon>
        <taxon>Candidatus Brocadiaceae</taxon>
        <taxon>Candidatus Brocadia</taxon>
    </lineage>
</organism>
<dbReference type="CDD" id="cd03230">
    <property type="entry name" value="ABC_DR_subfamily_A"/>
    <property type="match status" value="1"/>
</dbReference>
<dbReference type="InterPro" id="IPR027417">
    <property type="entry name" value="P-loop_NTPase"/>
</dbReference>
<evidence type="ECO:0000256" key="1">
    <source>
        <dbReference type="ARBA" id="ARBA00022448"/>
    </source>
</evidence>
<gene>
    <name evidence="5" type="ORF">BROSI_A2042</name>
</gene>
<dbReference type="Pfam" id="PF00005">
    <property type="entry name" value="ABC_tran"/>
    <property type="match status" value="1"/>
</dbReference>
<proteinExistence type="predicted"/>
<keyword evidence="2" id="KW-0547">Nucleotide-binding</keyword>
<dbReference type="PROSITE" id="PS00211">
    <property type="entry name" value="ABC_TRANSPORTER_1"/>
    <property type="match status" value="1"/>
</dbReference>
<evidence type="ECO:0000256" key="3">
    <source>
        <dbReference type="ARBA" id="ARBA00022840"/>
    </source>
</evidence>
<dbReference type="EMBL" id="BAFN01000001">
    <property type="protein sequence ID" value="GAN33517.1"/>
    <property type="molecule type" value="Genomic_DNA"/>
</dbReference>
<evidence type="ECO:0000313" key="5">
    <source>
        <dbReference type="EMBL" id="GAN33517.1"/>
    </source>
</evidence>
<dbReference type="InterPro" id="IPR025302">
    <property type="entry name" value="DrrA1/2-like_C"/>
</dbReference>
<evidence type="ECO:0000313" key="6">
    <source>
        <dbReference type="Proteomes" id="UP000032309"/>
    </source>
</evidence>
<dbReference type="Pfam" id="PF13732">
    <property type="entry name" value="DrrA1-3_C"/>
    <property type="match status" value="1"/>
</dbReference>
<dbReference type="Proteomes" id="UP000032309">
    <property type="component" value="Unassembled WGS sequence"/>
</dbReference>
<dbReference type="InterPro" id="IPR017871">
    <property type="entry name" value="ABC_transporter-like_CS"/>
</dbReference>
<dbReference type="SUPFAM" id="SSF52540">
    <property type="entry name" value="P-loop containing nucleoside triphosphate hydrolases"/>
    <property type="match status" value="1"/>
</dbReference>
<evidence type="ECO:0000256" key="2">
    <source>
        <dbReference type="ARBA" id="ARBA00022741"/>
    </source>
</evidence>
<sequence>MKTVKNTKAVIVKSLEKRFGSFIAVNRVSFEVDRGEIFGFLGPNGAGKSTTIRMLCGILAPTGGTGTVAGFDVRTEPEKIKSHIGYMSQKFSLYEDLTVEENIDFYSGIYRIAPEKKRERKEWVIEMADLREHRHSRTAILSGGWKQRLSLGCAILHEPPVIFLDEPTSGVDPISRRQFWDLIYELSGRGVTVFVTTHYMEEAEYCNRVGLIYRGELIACGTPEMLKTELMQEDVLEVLCERPQDAMDEIKKVDGIKDVALFGKGLHIVAEDGEAVASEVRRFLDERGYRIVRIGKIVPSLEDVFVSLIEARDRAEQPQKEG</sequence>
<feature type="domain" description="ABC transporter" evidence="4">
    <location>
        <begin position="10"/>
        <end position="239"/>
    </location>
</feature>
<keyword evidence="3" id="KW-0067">ATP-binding</keyword>
<dbReference type="SMART" id="SM00382">
    <property type="entry name" value="AAA"/>
    <property type="match status" value="1"/>
</dbReference>
<dbReference type="Gene3D" id="3.40.50.300">
    <property type="entry name" value="P-loop containing nucleotide triphosphate hydrolases"/>
    <property type="match status" value="1"/>
</dbReference>
<dbReference type="InterPro" id="IPR003439">
    <property type="entry name" value="ABC_transporter-like_ATP-bd"/>
</dbReference>
<protein>
    <submittedName>
        <fullName evidence="5">ATP binding site of ABC tranporter</fullName>
    </submittedName>
</protein>
<evidence type="ECO:0000259" key="4">
    <source>
        <dbReference type="PROSITE" id="PS50893"/>
    </source>
</evidence>
<keyword evidence="6" id="KW-1185">Reference proteome</keyword>
<accession>A0ABQ0JXN9</accession>
<dbReference type="PROSITE" id="PS50893">
    <property type="entry name" value="ABC_TRANSPORTER_2"/>
    <property type="match status" value="1"/>
</dbReference>
<keyword evidence="1" id="KW-0813">Transport</keyword>
<dbReference type="InterPro" id="IPR003593">
    <property type="entry name" value="AAA+_ATPase"/>
</dbReference>
<dbReference type="RefSeq" id="WP_052563554.1">
    <property type="nucleotide sequence ID" value="NZ_BAFN01000001.1"/>
</dbReference>
<dbReference type="PANTHER" id="PTHR43038">
    <property type="entry name" value="ATP-BINDING CASSETTE, SUB-FAMILY H, MEMBER 1"/>
    <property type="match status" value="1"/>
</dbReference>
<name>A0ABQ0JXN9_9BACT</name>
<reference evidence="6" key="1">
    <citation type="journal article" date="2015" name="Genome Announc.">
        <title>Draft Genome Sequence of an Anaerobic Ammonium-Oxidizing Bacterium, "Candidatus Brocadia sinica".</title>
        <authorList>
            <person name="Oshiki M."/>
            <person name="Shinyako-Hata K."/>
            <person name="Satoh H."/>
            <person name="Okabe S."/>
        </authorList>
    </citation>
    <scope>NUCLEOTIDE SEQUENCE [LARGE SCALE GENOMIC DNA]</scope>
    <source>
        <strain evidence="6">JPN1</strain>
    </source>
</reference>